<evidence type="ECO:0000313" key="4">
    <source>
        <dbReference type="WBParaSite" id="NBR_0000408801-mRNA-1"/>
    </source>
</evidence>
<dbReference type="AlphaFoldDB" id="A0A0N4XNI6"/>
<protein>
    <submittedName>
        <fullName evidence="2 4">Uncharacterized protein</fullName>
    </submittedName>
</protein>
<dbReference type="EMBL" id="UYSL01007031">
    <property type="protein sequence ID" value="VDL67678.1"/>
    <property type="molecule type" value="Genomic_DNA"/>
</dbReference>
<evidence type="ECO:0000256" key="1">
    <source>
        <dbReference type="SAM" id="MobiDB-lite"/>
    </source>
</evidence>
<feature type="compositionally biased region" description="Polar residues" evidence="1">
    <location>
        <begin position="1"/>
        <end position="11"/>
    </location>
</feature>
<dbReference type="Proteomes" id="UP000271162">
    <property type="component" value="Unassembled WGS sequence"/>
</dbReference>
<reference evidence="4" key="1">
    <citation type="submission" date="2017-02" db="UniProtKB">
        <authorList>
            <consortium name="WormBaseParasite"/>
        </authorList>
    </citation>
    <scope>IDENTIFICATION</scope>
</reference>
<name>A0A0N4XNI6_NIPBR</name>
<feature type="compositionally biased region" description="Polar residues" evidence="1">
    <location>
        <begin position="33"/>
        <end position="44"/>
    </location>
</feature>
<feature type="region of interest" description="Disordered" evidence="1">
    <location>
        <begin position="1"/>
        <end position="60"/>
    </location>
</feature>
<evidence type="ECO:0000313" key="3">
    <source>
        <dbReference type="Proteomes" id="UP000271162"/>
    </source>
</evidence>
<gene>
    <name evidence="2" type="ORF">NBR_LOCUS4089</name>
</gene>
<accession>A0A0N4XNI6</accession>
<keyword evidence="3" id="KW-1185">Reference proteome</keyword>
<evidence type="ECO:0000313" key="2">
    <source>
        <dbReference type="EMBL" id="VDL67678.1"/>
    </source>
</evidence>
<dbReference type="WBParaSite" id="NBR_0000408801-mRNA-1">
    <property type="protein sequence ID" value="NBR_0000408801-mRNA-1"/>
    <property type="gene ID" value="NBR_0000408801"/>
</dbReference>
<reference evidence="2 3" key="2">
    <citation type="submission" date="2018-11" db="EMBL/GenBank/DDBJ databases">
        <authorList>
            <consortium name="Pathogen Informatics"/>
        </authorList>
    </citation>
    <scope>NUCLEOTIDE SEQUENCE [LARGE SCALE GENOMIC DNA]</scope>
</reference>
<sequence length="235" mass="25727">MPLPNDAQQSVVAPEPASAPIKKEVEYDYEYEQATQNHSNIPDQQRTDIDGDSQQTVTAPGPSTAVIKMEVEDDHEYEQVTPNCSDTSHQQHFTPAQISRLDVSCTGADDFKPFLNGSQQIVAAPELCTTVITKEVEDDCEYEEATQNFVDIAQQQQGKPEKMDENCVDVDGCKPFPSDCQQTVAESGSGSALIKKVDEDCKEQATAASGPGTSVIKKEVEDDSKFLSLNMNFLN</sequence>
<organism evidence="4">
    <name type="scientific">Nippostrongylus brasiliensis</name>
    <name type="common">Rat hookworm</name>
    <dbReference type="NCBI Taxonomy" id="27835"/>
    <lineage>
        <taxon>Eukaryota</taxon>
        <taxon>Metazoa</taxon>
        <taxon>Ecdysozoa</taxon>
        <taxon>Nematoda</taxon>
        <taxon>Chromadorea</taxon>
        <taxon>Rhabditida</taxon>
        <taxon>Rhabditina</taxon>
        <taxon>Rhabditomorpha</taxon>
        <taxon>Strongyloidea</taxon>
        <taxon>Heligmosomidae</taxon>
        <taxon>Nippostrongylus</taxon>
    </lineage>
</organism>
<proteinExistence type="predicted"/>